<evidence type="ECO:0000256" key="3">
    <source>
        <dbReference type="PROSITE-ProRule" id="PRU00708"/>
    </source>
</evidence>
<dbReference type="NCBIfam" id="TIGR00756">
    <property type="entry name" value="PPR"/>
    <property type="match status" value="5"/>
</dbReference>
<evidence type="ECO:0008006" key="6">
    <source>
        <dbReference type="Google" id="ProtNLM"/>
    </source>
</evidence>
<dbReference type="EMBL" id="JARPOI010000015">
    <property type="protein sequence ID" value="KAJ9152898.1"/>
    <property type="molecule type" value="Genomic_DNA"/>
</dbReference>
<dbReference type="PANTHER" id="PTHR47941">
    <property type="entry name" value="PENTATRICOPEPTIDE REPEAT-CONTAINING PROTEIN 3, MITOCHONDRIAL"/>
    <property type="match status" value="1"/>
</dbReference>
<protein>
    <recommendedName>
        <fullName evidence="6">Pentacotripeptide-repeat region of PRORP domain-containing protein</fullName>
    </recommendedName>
</protein>
<evidence type="ECO:0000313" key="4">
    <source>
        <dbReference type="EMBL" id="KAJ9152898.1"/>
    </source>
</evidence>
<evidence type="ECO:0000256" key="1">
    <source>
        <dbReference type="ARBA" id="ARBA00007626"/>
    </source>
</evidence>
<feature type="repeat" description="PPR" evidence="3">
    <location>
        <begin position="278"/>
        <end position="312"/>
    </location>
</feature>
<dbReference type="Proteomes" id="UP001174677">
    <property type="component" value="Chromosome 15"/>
</dbReference>
<name>A0ABQ9KWI6_HEVBR</name>
<feature type="repeat" description="PPR" evidence="3">
    <location>
        <begin position="419"/>
        <end position="453"/>
    </location>
</feature>
<evidence type="ECO:0000256" key="2">
    <source>
        <dbReference type="ARBA" id="ARBA00022737"/>
    </source>
</evidence>
<feature type="repeat" description="PPR" evidence="3">
    <location>
        <begin position="313"/>
        <end position="347"/>
    </location>
</feature>
<dbReference type="PROSITE" id="PS51375">
    <property type="entry name" value="PPR"/>
    <property type="match status" value="5"/>
</dbReference>
<keyword evidence="2" id="KW-0677">Repeat</keyword>
<evidence type="ECO:0000313" key="5">
    <source>
        <dbReference type="Proteomes" id="UP001174677"/>
    </source>
</evidence>
<proteinExistence type="inferred from homology"/>
<feature type="repeat" description="PPR" evidence="3">
    <location>
        <begin position="243"/>
        <end position="277"/>
    </location>
</feature>
<organism evidence="4 5">
    <name type="scientific">Hevea brasiliensis</name>
    <name type="common">Para rubber tree</name>
    <name type="synonym">Siphonia brasiliensis</name>
    <dbReference type="NCBI Taxonomy" id="3981"/>
    <lineage>
        <taxon>Eukaryota</taxon>
        <taxon>Viridiplantae</taxon>
        <taxon>Streptophyta</taxon>
        <taxon>Embryophyta</taxon>
        <taxon>Tracheophyta</taxon>
        <taxon>Spermatophyta</taxon>
        <taxon>Magnoliopsida</taxon>
        <taxon>eudicotyledons</taxon>
        <taxon>Gunneridae</taxon>
        <taxon>Pentapetalae</taxon>
        <taxon>rosids</taxon>
        <taxon>fabids</taxon>
        <taxon>Malpighiales</taxon>
        <taxon>Euphorbiaceae</taxon>
        <taxon>Crotonoideae</taxon>
        <taxon>Micrandreae</taxon>
        <taxon>Hevea</taxon>
    </lineage>
</organism>
<accession>A0ABQ9KWI6</accession>
<feature type="repeat" description="PPR" evidence="3">
    <location>
        <begin position="348"/>
        <end position="382"/>
    </location>
</feature>
<dbReference type="Pfam" id="PF01535">
    <property type="entry name" value="PPR"/>
    <property type="match status" value="1"/>
</dbReference>
<keyword evidence="5" id="KW-1185">Reference proteome</keyword>
<reference evidence="4 5" key="1">
    <citation type="journal article" date="2023" name="Plant Biotechnol. J.">
        <title>Chromosome-level wild Hevea brasiliensis genome provides new tools for genomic-assisted breeding and valuable loci to elevate rubber yield.</title>
        <authorList>
            <person name="Cheng H."/>
            <person name="Song X."/>
            <person name="Hu Y."/>
            <person name="Wu T."/>
            <person name="Yang Q."/>
            <person name="An Z."/>
            <person name="Feng S."/>
            <person name="Deng Z."/>
            <person name="Wu W."/>
            <person name="Zeng X."/>
            <person name="Tu M."/>
            <person name="Wang X."/>
            <person name="Huang H."/>
        </authorList>
    </citation>
    <scope>NUCLEOTIDE SEQUENCE [LARGE SCALE GENOMIC DNA]</scope>
    <source>
        <strain evidence="4">MT/VB/25A 57/8</strain>
    </source>
</reference>
<gene>
    <name evidence="4" type="ORF">P3X46_026406</name>
</gene>
<comment type="caution">
    <text evidence="4">The sequence shown here is derived from an EMBL/GenBank/DDBJ whole genome shotgun (WGS) entry which is preliminary data.</text>
</comment>
<sequence length="491" mass="55407">MAAPTLKRVLLSPPKLIKPNSLSYFSSQSSTSADKPPIVSTVVSLLTHHRSKSRWNHLRSLLSSTNTLTPVHFSQIAFHLKSNPHLALRFFHFTLHNSFCSHNLYSYSTIIHILSRARLKSPAQSIIRAALTSPVLFDRSIAPVKFLEVLVKTYRECDSAPFVFDLLIKSCLELKKIDGSIEIVRMLRSRGINPQIKTCNSLICSVSRYRGSYAGYGLFREVFGSKDNETEEEVKRNVRARPNVHSFNELMMGFYRDGEMEMVEEAWNEMERFGCVPNGFSYSVLLATLCEEGKIKEAEKSWEEMRARGIKPDVAAYNTIIGGFCKIGDIEKSEEILREMELSGGESTCVTLEHLINGYCRVGDVDSAILVYKDMCRKDFRPEASTIDLLVGGLCEKKKVAEALEIMRIAMRNVSFHPSGKSYEFLINGLCEDGKMEEALKLQAKMAGKGFEPNPKIYGAFIEGYMKLGNEEMVAILIKEMSEAQKQQEEN</sequence>
<dbReference type="Pfam" id="PF13041">
    <property type="entry name" value="PPR_2"/>
    <property type="match status" value="3"/>
</dbReference>
<comment type="similarity">
    <text evidence="1">Belongs to the PPR family. P subfamily.</text>
</comment>
<dbReference type="Gene3D" id="1.25.40.10">
    <property type="entry name" value="Tetratricopeptide repeat domain"/>
    <property type="match status" value="4"/>
</dbReference>
<dbReference type="InterPro" id="IPR002885">
    <property type="entry name" value="PPR_rpt"/>
</dbReference>
<dbReference type="InterPro" id="IPR011990">
    <property type="entry name" value="TPR-like_helical_dom_sf"/>
</dbReference>